<keyword evidence="5" id="KW-1185">Reference proteome</keyword>
<feature type="domain" description="Bacterial surface antigen (D15)" evidence="3">
    <location>
        <begin position="598"/>
        <end position="815"/>
    </location>
</feature>
<evidence type="ECO:0000313" key="5">
    <source>
        <dbReference type="Proteomes" id="UP000199572"/>
    </source>
</evidence>
<dbReference type="Pfam" id="PF01103">
    <property type="entry name" value="Omp85"/>
    <property type="match status" value="1"/>
</dbReference>
<dbReference type="PANTHER" id="PTHR34597">
    <property type="entry name" value="SLR1661 PROTEIN"/>
    <property type="match status" value="1"/>
</dbReference>
<comment type="subcellular location">
    <subcellularLocation>
        <location evidence="1">Membrane</location>
    </subcellularLocation>
</comment>
<keyword evidence="2" id="KW-0472">Membrane</keyword>
<dbReference type="Gene3D" id="2.40.160.50">
    <property type="entry name" value="membrane protein fhac: a member of the omp85/tpsb transporter family"/>
    <property type="match status" value="1"/>
</dbReference>
<evidence type="ECO:0000256" key="2">
    <source>
        <dbReference type="ARBA" id="ARBA00023136"/>
    </source>
</evidence>
<dbReference type="GO" id="GO:0098046">
    <property type="term" value="C:type V protein secretion system complex"/>
    <property type="evidence" value="ECO:0007669"/>
    <property type="project" value="TreeGrafter"/>
</dbReference>
<dbReference type="AlphaFoldDB" id="A0A1H9U1I8"/>
<dbReference type="InterPro" id="IPR000184">
    <property type="entry name" value="Bac_surfAg_D15"/>
</dbReference>
<proteinExistence type="predicted"/>
<name>A0A1H9U1I8_9SPHI</name>
<dbReference type="GO" id="GO:0046819">
    <property type="term" value="P:protein secretion by the type V secretion system"/>
    <property type="evidence" value="ECO:0007669"/>
    <property type="project" value="TreeGrafter"/>
</dbReference>
<evidence type="ECO:0000259" key="3">
    <source>
        <dbReference type="Pfam" id="PF01103"/>
    </source>
</evidence>
<dbReference type="Proteomes" id="UP000199572">
    <property type="component" value="Unassembled WGS sequence"/>
</dbReference>
<dbReference type="GO" id="GO:0019867">
    <property type="term" value="C:outer membrane"/>
    <property type="evidence" value="ECO:0007669"/>
    <property type="project" value="InterPro"/>
</dbReference>
<accession>A0A1H9U1I8</accession>
<organism evidence="4 5">
    <name type="scientific">Pedobacter rhizosphaerae</name>
    <dbReference type="NCBI Taxonomy" id="390241"/>
    <lineage>
        <taxon>Bacteria</taxon>
        <taxon>Pseudomonadati</taxon>
        <taxon>Bacteroidota</taxon>
        <taxon>Sphingobacteriia</taxon>
        <taxon>Sphingobacteriales</taxon>
        <taxon>Sphingobacteriaceae</taxon>
        <taxon>Pedobacter</taxon>
    </lineage>
</organism>
<dbReference type="InterPro" id="IPR051544">
    <property type="entry name" value="TPS_OM_transporter"/>
</dbReference>
<dbReference type="PANTHER" id="PTHR34597:SF3">
    <property type="entry name" value="OUTER MEMBRANE TRANSPORTER CDIB"/>
    <property type="match status" value="1"/>
</dbReference>
<evidence type="ECO:0000313" key="4">
    <source>
        <dbReference type="EMBL" id="SES03229.1"/>
    </source>
</evidence>
<dbReference type="GO" id="GO:0008320">
    <property type="term" value="F:protein transmembrane transporter activity"/>
    <property type="evidence" value="ECO:0007669"/>
    <property type="project" value="TreeGrafter"/>
</dbReference>
<reference evidence="4 5" key="1">
    <citation type="submission" date="2016-10" db="EMBL/GenBank/DDBJ databases">
        <authorList>
            <person name="de Groot N.N."/>
        </authorList>
    </citation>
    <scope>NUCLEOTIDE SEQUENCE [LARGE SCALE GENOMIC DNA]</scope>
    <source>
        <strain evidence="4 5">DSM 18610</strain>
    </source>
</reference>
<dbReference type="EMBL" id="FOGG01000026">
    <property type="protein sequence ID" value="SES03229.1"/>
    <property type="molecule type" value="Genomic_DNA"/>
</dbReference>
<protein>
    <submittedName>
        <fullName evidence="4">Surface antigen</fullName>
    </submittedName>
</protein>
<evidence type="ECO:0000256" key="1">
    <source>
        <dbReference type="ARBA" id="ARBA00004370"/>
    </source>
</evidence>
<dbReference type="STRING" id="390241.SAMN04488023_12642"/>
<gene>
    <name evidence="4" type="ORF">SAMN04488023_12642</name>
</gene>
<sequence length="844" mass="96289">MLVTLPMIGYAQSGRQDSIRVAVGPEYDQVTDLHRFLFGENYRKIWATPVMVKVLDLQQEKGGLQIVKLGGGMQTRSLRLVDVSGKEWVLRTLQKFPERALPPGLKKTIARDILKDQVSTANPFSFLTVPKLASALGIPHSNPQIVYIGDDPGLGEYRKDFANNVYLFEEREPESSVKTDNTEKVIAKLKQDNDVAIDQKTVLRARLLDMLIGDWDRHEDQWRWDKVKADGKTLYTPIPRDRDQVYYRTEGVFPWIVSHQWLKSKFQPYHEEIRDINGWNFNARYFDRFFLNQLSEQDWLAQIRFVQEKLSDELIYGAMQTMPPEIYKLSGKEPAKTFIARRKNLEKQALTYYRFISIYVDITASDKHEYFAINNLADGNLSVVIHKTKKDGTEDGIIYQRVFNPKITKEIRLYGFDGQDAFEVSGTGKSPIKVRMIGGGGADRFKIDPEVKNKSNLYVYDRSDKENAFPLSKEAKIRTASDSTINAFNRTAFVYDRSEVVVLADYNNDYGISLITGYRTTKQGFRKEPYASRNEFLVKYSTVRHSFLIDYAGDWKKAIGKNDLSININSHGPNNVSNFFGIGNESIFKEGPNAMDYFRNRYDYVNAEVALSRSVGKFRLSAGLDAQFYNSAASNNGNNFLNSYAATNPGDNVFDLKWYAGVSFRANLDTRNNLLQPTKGVVWRNTIKAVQQIGDEQNRYGQVSTEFSAYLNPDQDSVLVIANRTAFGTTIGQAAYFQQLKIGGPQTLRGYHTRRFTGNTMVYNNLELRLKVLDFNSYLFPGKLGVLGFYDIGRVWSPDQSSKKWHNGYGAGVYLSPADLILIQGTVGFSEESTLYYINFGFRF</sequence>